<reference evidence="2" key="1">
    <citation type="submission" date="2021-01" db="EMBL/GenBank/DDBJ databases">
        <title>Modified the classification status of verrucomicrobia.</title>
        <authorList>
            <person name="Feng X."/>
        </authorList>
    </citation>
    <scope>NUCLEOTIDE SEQUENCE</scope>
    <source>
        <strain evidence="2">_KCTC 22039</strain>
    </source>
</reference>
<dbReference type="AlphaFoldDB" id="A0A8J7MCB2"/>
<accession>A0A8J7MCB2</accession>
<name>A0A8J7MCB2_9BACT</name>
<evidence type="ECO:0000256" key="1">
    <source>
        <dbReference type="SAM" id="MobiDB-lite"/>
    </source>
</evidence>
<organism evidence="2 3">
    <name type="scientific">Persicirhabdus sediminis</name>
    <dbReference type="NCBI Taxonomy" id="454144"/>
    <lineage>
        <taxon>Bacteria</taxon>
        <taxon>Pseudomonadati</taxon>
        <taxon>Verrucomicrobiota</taxon>
        <taxon>Verrucomicrobiia</taxon>
        <taxon>Verrucomicrobiales</taxon>
        <taxon>Verrucomicrobiaceae</taxon>
        <taxon>Persicirhabdus</taxon>
    </lineage>
</organism>
<dbReference type="Proteomes" id="UP000624703">
    <property type="component" value="Unassembled WGS sequence"/>
</dbReference>
<gene>
    <name evidence="2" type="ORF">JIN82_06345</name>
</gene>
<evidence type="ECO:0008006" key="4">
    <source>
        <dbReference type="Google" id="ProtNLM"/>
    </source>
</evidence>
<proteinExistence type="predicted"/>
<dbReference type="EMBL" id="JAENIM010000032">
    <property type="protein sequence ID" value="MBK1790772.1"/>
    <property type="molecule type" value="Genomic_DNA"/>
</dbReference>
<evidence type="ECO:0000313" key="2">
    <source>
        <dbReference type="EMBL" id="MBK1790772.1"/>
    </source>
</evidence>
<feature type="compositionally biased region" description="Basic and acidic residues" evidence="1">
    <location>
        <begin position="29"/>
        <end position="95"/>
    </location>
</feature>
<protein>
    <recommendedName>
        <fullName evidence="4">RcnB family protein</fullName>
    </recommendedName>
</protein>
<sequence length="193" mass="21707">MMKIPNRIINTGALLVAGLVMIQPMHGKGKGDKGGKPNKENKGKGPDKDNKGPDKNDKKPDKKDSGKPDKKDHSKWDADAKGKAKFKDSDRDELSKYFGKYSGNDHGLPPGLAKNVRRGKPLPPGWQKKVQPGWRIDDDSWNDFSRISREYLPKNLSSIADTDYYLYGNRVVRVHKPSREVVDFLDIPSIKIK</sequence>
<keyword evidence="3" id="KW-1185">Reference proteome</keyword>
<comment type="caution">
    <text evidence="2">The sequence shown here is derived from an EMBL/GenBank/DDBJ whole genome shotgun (WGS) entry which is preliminary data.</text>
</comment>
<dbReference type="Gene3D" id="3.10.450.160">
    <property type="entry name" value="inner membrane protein cigr"/>
    <property type="match status" value="1"/>
</dbReference>
<evidence type="ECO:0000313" key="3">
    <source>
        <dbReference type="Proteomes" id="UP000624703"/>
    </source>
</evidence>
<dbReference type="RefSeq" id="WP_200310792.1">
    <property type="nucleotide sequence ID" value="NZ_JAENIM010000032.1"/>
</dbReference>
<feature type="region of interest" description="Disordered" evidence="1">
    <location>
        <begin position="25"/>
        <end position="131"/>
    </location>
</feature>